<evidence type="ECO:0000256" key="1">
    <source>
        <dbReference type="SAM" id="Phobius"/>
    </source>
</evidence>
<feature type="transmembrane region" description="Helical" evidence="1">
    <location>
        <begin position="68"/>
        <end position="87"/>
    </location>
</feature>
<reference evidence="2 3" key="1">
    <citation type="submission" date="2018-03" db="EMBL/GenBank/DDBJ databases">
        <title>Draft Genome Sequences of the Obligatory Marine Myxobacteria Enhygromyxa salina SWB005.</title>
        <authorList>
            <person name="Poehlein A."/>
            <person name="Moghaddam J.A."/>
            <person name="Harms H."/>
            <person name="Alanjari M."/>
            <person name="Koenig G.M."/>
            <person name="Daniel R."/>
            <person name="Schaeberle T.F."/>
        </authorList>
    </citation>
    <scope>NUCLEOTIDE SEQUENCE [LARGE SCALE GENOMIC DNA]</scope>
    <source>
        <strain evidence="2 3">SWB005</strain>
    </source>
</reference>
<proteinExistence type="predicted"/>
<evidence type="ECO:0008006" key="4">
    <source>
        <dbReference type="Google" id="ProtNLM"/>
    </source>
</evidence>
<feature type="transmembrane region" description="Helical" evidence="1">
    <location>
        <begin position="167"/>
        <end position="184"/>
    </location>
</feature>
<gene>
    <name evidence="2" type="ORF">ENSA5_01490</name>
</gene>
<dbReference type="AlphaFoldDB" id="A0A2S9YL55"/>
<dbReference type="Proteomes" id="UP000237968">
    <property type="component" value="Unassembled WGS sequence"/>
</dbReference>
<feature type="transmembrane region" description="Helical" evidence="1">
    <location>
        <begin position="12"/>
        <end position="33"/>
    </location>
</feature>
<dbReference type="RefSeq" id="WP_106389628.1">
    <property type="nucleotide sequence ID" value="NZ_PVNK01000005.1"/>
</dbReference>
<keyword evidence="1" id="KW-0472">Membrane</keyword>
<comment type="caution">
    <text evidence="2">The sequence shown here is derived from an EMBL/GenBank/DDBJ whole genome shotgun (WGS) entry which is preliminary data.</text>
</comment>
<sequence>MFEYATLRELLMPIHGVIGLVAILSGVVALSLPKRPSGHPWAGRLFMLSMGLAIAVAAPVVFVGGNLFLMGVGLLVIYHGLVAWRLARLQPPKRRPGPLDRALHPGFAGAFLLFGGYGAWALLEGQGMGVVALVLSTISLGSVWHFRRFMNLDVFEADAWVGEHIRGVAAAFIASLTAFAAATGPRLAPGIPAVVLWLGPTVLLTPLFIWFGRQQEQPGSAADRP</sequence>
<protein>
    <recommendedName>
        <fullName evidence="4">DUF2306 domain-containing protein</fullName>
    </recommendedName>
</protein>
<evidence type="ECO:0000313" key="2">
    <source>
        <dbReference type="EMBL" id="PRQ05829.1"/>
    </source>
</evidence>
<keyword evidence="1" id="KW-0812">Transmembrane</keyword>
<feature type="transmembrane region" description="Helical" evidence="1">
    <location>
        <begin position="129"/>
        <end position="146"/>
    </location>
</feature>
<name>A0A2S9YL55_9BACT</name>
<dbReference type="OrthoDB" id="5984490at2"/>
<dbReference type="EMBL" id="PVNK01000005">
    <property type="protein sequence ID" value="PRQ05829.1"/>
    <property type="molecule type" value="Genomic_DNA"/>
</dbReference>
<keyword evidence="1" id="KW-1133">Transmembrane helix</keyword>
<organism evidence="2 3">
    <name type="scientific">Enhygromyxa salina</name>
    <dbReference type="NCBI Taxonomy" id="215803"/>
    <lineage>
        <taxon>Bacteria</taxon>
        <taxon>Pseudomonadati</taxon>
        <taxon>Myxococcota</taxon>
        <taxon>Polyangia</taxon>
        <taxon>Nannocystales</taxon>
        <taxon>Nannocystaceae</taxon>
        <taxon>Enhygromyxa</taxon>
    </lineage>
</organism>
<feature type="transmembrane region" description="Helical" evidence="1">
    <location>
        <begin position="107"/>
        <end position="123"/>
    </location>
</feature>
<evidence type="ECO:0000313" key="3">
    <source>
        <dbReference type="Proteomes" id="UP000237968"/>
    </source>
</evidence>
<accession>A0A2S9YL55</accession>
<keyword evidence="3" id="KW-1185">Reference proteome</keyword>
<feature type="transmembrane region" description="Helical" evidence="1">
    <location>
        <begin position="45"/>
        <end position="62"/>
    </location>
</feature>
<feature type="transmembrane region" description="Helical" evidence="1">
    <location>
        <begin position="190"/>
        <end position="211"/>
    </location>
</feature>